<evidence type="ECO:0000313" key="1">
    <source>
        <dbReference type="EMBL" id="MDJ1481611.1"/>
    </source>
</evidence>
<dbReference type="Proteomes" id="UP001241110">
    <property type="component" value="Unassembled WGS sequence"/>
</dbReference>
<gene>
    <name evidence="1" type="ORF">QNI16_14015</name>
</gene>
<evidence type="ECO:0000313" key="2">
    <source>
        <dbReference type="Proteomes" id="UP001241110"/>
    </source>
</evidence>
<dbReference type="PROSITE" id="PS51257">
    <property type="entry name" value="PROKAR_LIPOPROTEIN"/>
    <property type="match status" value="1"/>
</dbReference>
<dbReference type="EMBL" id="JASJOS010000005">
    <property type="protein sequence ID" value="MDJ1481611.1"/>
    <property type="molecule type" value="Genomic_DNA"/>
</dbReference>
<organism evidence="1 2">
    <name type="scientific">Xanthocytophaga flava</name>
    <dbReference type="NCBI Taxonomy" id="3048013"/>
    <lineage>
        <taxon>Bacteria</taxon>
        <taxon>Pseudomonadati</taxon>
        <taxon>Bacteroidota</taxon>
        <taxon>Cytophagia</taxon>
        <taxon>Cytophagales</taxon>
        <taxon>Rhodocytophagaceae</taxon>
        <taxon>Xanthocytophaga</taxon>
    </lineage>
</organism>
<evidence type="ECO:0008006" key="3">
    <source>
        <dbReference type="Google" id="ProtNLM"/>
    </source>
</evidence>
<comment type="caution">
    <text evidence="1">The sequence shown here is derived from an EMBL/GenBank/DDBJ whole genome shotgun (WGS) entry which is preliminary data.</text>
</comment>
<name>A0AAE3QMY6_9BACT</name>
<accession>A0AAE3QMY6</accession>
<dbReference type="RefSeq" id="WP_313979612.1">
    <property type="nucleotide sequence ID" value="NZ_JASJOS010000005.1"/>
</dbReference>
<reference evidence="1" key="1">
    <citation type="submission" date="2023-05" db="EMBL/GenBank/DDBJ databases">
        <authorList>
            <person name="Zhang X."/>
        </authorList>
    </citation>
    <scope>NUCLEOTIDE SEQUENCE</scope>
    <source>
        <strain evidence="1">YF14B1</strain>
    </source>
</reference>
<dbReference type="AlphaFoldDB" id="A0AAE3QMY6"/>
<proteinExistence type="predicted"/>
<protein>
    <recommendedName>
        <fullName evidence="3">Lipoprotein</fullName>
    </recommendedName>
</protein>
<sequence length="297" mass="33132">MKKLLIGFIALALLSCNGSKNNDDAGTLDSLKNVKPKAPAVSKEVVNEFIQSIPSPIEISVLIKEQGAKYDSKLLNPTASQGNYNTSFRQAVNLGVYSTDLGYANIYDQKQDAIKYLDAVTGMANGLNIGQFFDFSTIKRLATNSSNLDSLLLITTQNFEKINSYLQDQNRSNQSVLILTGGWVESLYLTCEVVKKNPSQQFKERVGEQKVILDQLLLLLDFYKDDANVQGLINDLNNLKAKFDAVKVTREYKESKMEEINGIPTIVDKSTSRIDFTEQDIDNIRNATIAVRDKIIK</sequence>